<proteinExistence type="predicted"/>
<accession>A0A5C6V190</accession>
<keyword evidence="1" id="KW-0472">Membrane</keyword>
<comment type="caution">
    <text evidence="2">The sequence shown here is derived from an EMBL/GenBank/DDBJ whole genome shotgun (WGS) entry which is preliminary data.</text>
</comment>
<keyword evidence="1" id="KW-1133">Transmembrane helix</keyword>
<keyword evidence="1" id="KW-0812">Transmembrane</keyword>
<protein>
    <recommendedName>
        <fullName evidence="4">ABC transporter permease</fullName>
    </recommendedName>
</protein>
<keyword evidence="3" id="KW-1185">Reference proteome</keyword>
<feature type="transmembrane region" description="Helical" evidence="1">
    <location>
        <begin position="21"/>
        <end position="46"/>
    </location>
</feature>
<feature type="transmembrane region" description="Helical" evidence="1">
    <location>
        <begin position="91"/>
        <end position="116"/>
    </location>
</feature>
<feature type="transmembrane region" description="Helical" evidence="1">
    <location>
        <begin position="128"/>
        <end position="153"/>
    </location>
</feature>
<feature type="transmembrane region" description="Helical" evidence="1">
    <location>
        <begin position="52"/>
        <end position="70"/>
    </location>
</feature>
<sequence length="222" mass="24390">MLRDIYRLLRKEIQQELSEQNATLVILLYVLSSVYVTYLCFTKVLSISTWNALFWVIVLFGAFNATLRVFDKEQGGKDLFLSQLVAPQVIYWAKAVFASLLSIVVAGIGFACFVVFMGLPSETTLASVAWFGLLILLAGLGLGALLALINGIAFKSGNSIGMASILGLPLSMPLVILLIRISTHILAGQPIAVFQKYFLSLLALDLIILVLASLLFPYLWRD</sequence>
<evidence type="ECO:0000256" key="1">
    <source>
        <dbReference type="SAM" id="Phobius"/>
    </source>
</evidence>
<feature type="transmembrane region" description="Helical" evidence="1">
    <location>
        <begin position="165"/>
        <end position="185"/>
    </location>
</feature>
<dbReference type="AlphaFoldDB" id="A0A5C6V190"/>
<dbReference type="Proteomes" id="UP000321168">
    <property type="component" value="Unassembled WGS sequence"/>
</dbReference>
<dbReference type="EMBL" id="VORB01000008">
    <property type="protein sequence ID" value="TXC77058.1"/>
    <property type="molecule type" value="Genomic_DNA"/>
</dbReference>
<dbReference type="RefSeq" id="WP_147014946.1">
    <property type="nucleotide sequence ID" value="NZ_VORB01000008.1"/>
</dbReference>
<evidence type="ECO:0008006" key="4">
    <source>
        <dbReference type="Google" id="ProtNLM"/>
    </source>
</evidence>
<name>A0A5C6V190_9FLAO</name>
<gene>
    <name evidence="2" type="ORF">FRX97_09340</name>
</gene>
<feature type="transmembrane region" description="Helical" evidence="1">
    <location>
        <begin position="197"/>
        <end position="220"/>
    </location>
</feature>
<dbReference type="OrthoDB" id="9788444at2"/>
<reference evidence="2 3" key="1">
    <citation type="submission" date="2019-08" db="EMBL/GenBank/DDBJ databases">
        <title>Genome of Luteibaculum oceani JCM 18817.</title>
        <authorList>
            <person name="Bowman J.P."/>
        </authorList>
    </citation>
    <scope>NUCLEOTIDE SEQUENCE [LARGE SCALE GENOMIC DNA]</scope>
    <source>
        <strain evidence="2 3">JCM 18817</strain>
    </source>
</reference>
<organism evidence="2 3">
    <name type="scientific">Luteibaculum oceani</name>
    <dbReference type="NCBI Taxonomy" id="1294296"/>
    <lineage>
        <taxon>Bacteria</taxon>
        <taxon>Pseudomonadati</taxon>
        <taxon>Bacteroidota</taxon>
        <taxon>Flavobacteriia</taxon>
        <taxon>Flavobacteriales</taxon>
        <taxon>Luteibaculaceae</taxon>
        <taxon>Luteibaculum</taxon>
    </lineage>
</organism>
<evidence type="ECO:0000313" key="3">
    <source>
        <dbReference type="Proteomes" id="UP000321168"/>
    </source>
</evidence>
<evidence type="ECO:0000313" key="2">
    <source>
        <dbReference type="EMBL" id="TXC77058.1"/>
    </source>
</evidence>